<accession>A0A086A5A3</accession>
<dbReference type="eggNOG" id="COG5295">
    <property type="taxonomic scope" value="Bacteria"/>
</dbReference>
<reference evidence="1 2" key="1">
    <citation type="submission" date="2014-07" db="EMBL/GenBank/DDBJ databases">
        <title>Genome of Chryseobacterium soli DSM 19298.</title>
        <authorList>
            <person name="Stropko S.J."/>
            <person name="Pipes S.E."/>
            <person name="Newman J."/>
        </authorList>
    </citation>
    <scope>NUCLEOTIDE SEQUENCE [LARGE SCALE GENOMIC DNA]</scope>
    <source>
        <strain evidence="1 2">DSM 19298</strain>
    </source>
</reference>
<dbReference type="STRING" id="445961.IW15_14375"/>
<name>A0A086A5A3_9FLAO</name>
<comment type="caution">
    <text evidence="1">The sequence shown here is derived from an EMBL/GenBank/DDBJ whole genome shotgun (WGS) entry which is preliminary data.</text>
</comment>
<evidence type="ECO:0000313" key="1">
    <source>
        <dbReference type="EMBL" id="KFF11867.1"/>
    </source>
</evidence>
<protein>
    <submittedName>
        <fullName evidence="1">Uncharacterized protein</fullName>
    </submittedName>
</protein>
<evidence type="ECO:0000313" key="2">
    <source>
        <dbReference type="Proteomes" id="UP000028705"/>
    </source>
</evidence>
<gene>
    <name evidence="1" type="ORF">IW15_14375</name>
</gene>
<organism evidence="1 2">
    <name type="scientific">Chryseobacterium soli</name>
    <dbReference type="NCBI Taxonomy" id="445961"/>
    <lineage>
        <taxon>Bacteria</taxon>
        <taxon>Pseudomonadati</taxon>
        <taxon>Bacteroidota</taxon>
        <taxon>Flavobacteriia</taxon>
        <taxon>Flavobacteriales</taxon>
        <taxon>Weeksellaceae</taxon>
        <taxon>Chryseobacterium group</taxon>
        <taxon>Chryseobacterium</taxon>
    </lineage>
</organism>
<dbReference type="EMBL" id="JPRH01000005">
    <property type="protein sequence ID" value="KFF11867.1"/>
    <property type="molecule type" value="Genomic_DNA"/>
</dbReference>
<sequence>MGQVGIGTTTPNSSSVLDLDVSSISPKKGFLPPRVNLTSNTDVSTIPSPLTSMLVYNKTVSGSGNTLIKANSLVVWNSTIWESVSNLPEIRTLKTPIDYVLSSKTQQDFSIAELASINLSQPVTVPWQSADIYVNNTIDIQLTGNTLKFLTDSYYQISGALNFKVNVLVAGNSSQVIVALQSSSTNGISWSTIFSNSTPIEKNAANKTQTISFPNFIHHFSPNDLLRVVIYKPAVANSYVSSSGVLVNVPGTDITKTFRIIRIQQ</sequence>
<dbReference type="AlphaFoldDB" id="A0A086A5A3"/>
<dbReference type="Proteomes" id="UP000028705">
    <property type="component" value="Unassembled WGS sequence"/>
</dbReference>
<proteinExistence type="predicted"/>
<keyword evidence="2" id="KW-1185">Reference proteome</keyword>